<dbReference type="EMBL" id="KQ964292">
    <property type="protein sequence ID" value="KXJ85181.1"/>
    <property type="molecule type" value="Genomic_DNA"/>
</dbReference>
<evidence type="ECO:0000313" key="1">
    <source>
        <dbReference type="EMBL" id="KXJ85181.1"/>
    </source>
</evidence>
<dbReference type="InParanoid" id="A0A136IJP7"/>
<sequence>MAGIHLCEHSCAERVQLIHDLKTTFFGGEAEFEHDEPLYACLAAPAFVSVAPLRNRLENHLYNHVLSLLSGSGELRELVFRVDFYYRSNADGKLDPASVPDLEARLARLERLDEMTLYEHEEDATPLAYHTAEVDHKDYVVVGDPLRMAAAWEASDVLVHGGNKFL</sequence>
<evidence type="ECO:0000313" key="2">
    <source>
        <dbReference type="Proteomes" id="UP000070501"/>
    </source>
</evidence>
<organism evidence="1 2">
    <name type="scientific">Microdochium bolleyi</name>
    <dbReference type="NCBI Taxonomy" id="196109"/>
    <lineage>
        <taxon>Eukaryota</taxon>
        <taxon>Fungi</taxon>
        <taxon>Dikarya</taxon>
        <taxon>Ascomycota</taxon>
        <taxon>Pezizomycotina</taxon>
        <taxon>Sordariomycetes</taxon>
        <taxon>Xylariomycetidae</taxon>
        <taxon>Xylariales</taxon>
        <taxon>Microdochiaceae</taxon>
        <taxon>Microdochium</taxon>
    </lineage>
</organism>
<proteinExistence type="predicted"/>
<reference evidence="2" key="1">
    <citation type="submission" date="2016-02" db="EMBL/GenBank/DDBJ databases">
        <title>Draft genome sequence of Microdochium bolleyi, a fungal endophyte of beachgrass.</title>
        <authorList>
            <consortium name="DOE Joint Genome Institute"/>
            <person name="David A.S."/>
            <person name="May G."/>
            <person name="Haridas S."/>
            <person name="Lim J."/>
            <person name="Wang M."/>
            <person name="Labutti K."/>
            <person name="Lipzen A."/>
            <person name="Barry K."/>
            <person name="Grigoriev I.V."/>
        </authorList>
    </citation>
    <scope>NUCLEOTIDE SEQUENCE [LARGE SCALE GENOMIC DNA]</scope>
    <source>
        <strain evidence="2">J235TASD1</strain>
    </source>
</reference>
<protein>
    <submittedName>
        <fullName evidence="1">Uncharacterized protein</fullName>
    </submittedName>
</protein>
<dbReference type="Proteomes" id="UP000070501">
    <property type="component" value="Unassembled WGS sequence"/>
</dbReference>
<accession>A0A136IJP7</accession>
<keyword evidence="2" id="KW-1185">Reference proteome</keyword>
<dbReference type="AlphaFoldDB" id="A0A136IJP7"/>
<name>A0A136IJP7_9PEZI</name>
<gene>
    <name evidence="1" type="ORF">Micbo1qcDRAFT_181052</name>
</gene>